<comment type="caution">
    <text evidence="1">The sequence shown here is derived from an EMBL/GenBank/DDBJ whole genome shotgun (WGS) entry which is preliminary data.</text>
</comment>
<dbReference type="AlphaFoldDB" id="A0A8X7BVM4"/>
<keyword evidence="2" id="KW-1185">Reference proteome</keyword>
<evidence type="ECO:0000313" key="1">
    <source>
        <dbReference type="EMBL" id="GFY44763.1"/>
    </source>
</evidence>
<name>A0A8X7BVM4_9ARAC</name>
<proteinExistence type="predicted"/>
<dbReference type="OrthoDB" id="6435517at2759"/>
<dbReference type="EMBL" id="BMAV01004412">
    <property type="protein sequence ID" value="GFY44763.1"/>
    <property type="molecule type" value="Genomic_DNA"/>
</dbReference>
<dbReference type="Proteomes" id="UP000886998">
    <property type="component" value="Unassembled WGS sequence"/>
</dbReference>
<evidence type="ECO:0000313" key="2">
    <source>
        <dbReference type="Proteomes" id="UP000886998"/>
    </source>
</evidence>
<protein>
    <submittedName>
        <fullName evidence="1">52 kDa repressor of the inhibitor of the protein kinase</fullName>
    </submittedName>
</protein>
<gene>
    <name evidence="1" type="primary">THAP12</name>
    <name evidence="1" type="ORF">TNIN_326421</name>
</gene>
<organism evidence="1 2">
    <name type="scientific">Trichonephila inaurata madagascariensis</name>
    <dbReference type="NCBI Taxonomy" id="2747483"/>
    <lineage>
        <taxon>Eukaryota</taxon>
        <taxon>Metazoa</taxon>
        <taxon>Ecdysozoa</taxon>
        <taxon>Arthropoda</taxon>
        <taxon>Chelicerata</taxon>
        <taxon>Arachnida</taxon>
        <taxon>Araneae</taxon>
        <taxon>Araneomorphae</taxon>
        <taxon>Entelegynae</taxon>
        <taxon>Araneoidea</taxon>
        <taxon>Nephilidae</taxon>
        <taxon>Trichonephila</taxon>
        <taxon>Trichonephila inaurata</taxon>
    </lineage>
</organism>
<sequence length="86" mass="10495">MRYERWEKNSTVDKEYKNELCKEASFWKMVLQRLFDIILTLSKNSLAFRRHRENLNQDGYHGNFLCSVEIVVRYDHILRQVLDMLV</sequence>
<reference evidence="1" key="1">
    <citation type="submission" date="2020-08" db="EMBL/GenBank/DDBJ databases">
        <title>Multicomponent nature underlies the extraordinary mechanical properties of spider dragline silk.</title>
        <authorList>
            <person name="Kono N."/>
            <person name="Nakamura H."/>
            <person name="Mori M."/>
            <person name="Yoshida Y."/>
            <person name="Ohtoshi R."/>
            <person name="Malay A.D."/>
            <person name="Moran D.A.P."/>
            <person name="Tomita M."/>
            <person name="Numata K."/>
            <person name="Arakawa K."/>
        </authorList>
    </citation>
    <scope>NUCLEOTIDE SEQUENCE</scope>
</reference>
<accession>A0A8X7BVM4</accession>